<dbReference type="Gene3D" id="3.30.300.30">
    <property type="match status" value="1"/>
</dbReference>
<dbReference type="InterPro" id="IPR000873">
    <property type="entry name" value="AMP-dep_synth/lig_dom"/>
</dbReference>
<feature type="region of interest" description="Disordered" evidence="4">
    <location>
        <begin position="1"/>
        <end position="40"/>
    </location>
</feature>
<evidence type="ECO:0000256" key="4">
    <source>
        <dbReference type="SAM" id="MobiDB-lite"/>
    </source>
</evidence>
<dbReference type="SUPFAM" id="SSF52777">
    <property type="entry name" value="CoA-dependent acyltransferases"/>
    <property type="match status" value="1"/>
</dbReference>
<dbReference type="Pfam" id="PF00668">
    <property type="entry name" value="Condensation"/>
    <property type="match status" value="1"/>
</dbReference>
<dbReference type="Pfam" id="PF00550">
    <property type="entry name" value="PP-binding"/>
    <property type="match status" value="1"/>
</dbReference>
<dbReference type="Pfam" id="PF00501">
    <property type="entry name" value="AMP-binding"/>
    <property type="match status" value="1"/>
</dbReference>
<dbReference type="Gene3D" id="1.10.1200.10">
    <property type="entry name" value="ACP-like"/>
    <property type="match status" value="1"/>
</dbReference>
<dbReference type="PANTHER" id="PTHR45527">
    <property type="entry name" value="NONRIBOSOMAL PEPTIDE SYNTHETASE"/>
    <property type="match status" value="1"/>
</dbReference>
<feature type="domain" description="Carrier" evidence="5">
    <location>
        <begin position="393"/>
        <end position="468"/>
    </location>
</feature>
<dbReference type="InterPro" id="IPR020845">
    <property type="entry name" value="AMP-binding_CS"/>
</dbReference>
<dbReference type="InterPro" id="IPR042099">
    <property type="entry name" value="ANL_N_sf"/>
</dbReference>
<sequence length="696" mass="75562">TADAAARDAGPLRPEELRRPLDPDHPAYVTYTSGSTGRPKGVVTTHANVVRLFSTTRDRFGFGADDVWTLFHSAAFDFSVWEIWGALLHGGRLVVVPYDVSRSPERFLRLLADERVTVLSQTPSAFHQLAAAEQERHADAARLALRTVVFGGEALQPARLADWRRRHGPDGPALVNMYGITETTVHVTHVDLGPEHDADSVIGVPLADLRVHLLDERLRPVPPGMVGEMYVAGPGLGRGYLGRPGLTTERFVADPQGQPGDRMYRTGDLARRDVYGRLSYIGRSDDQVKVRGFRIEPGEIESALAACPGVALAAVALTEEREDDQRLVAFVVAEEGADPAPEDVRAAVRDRLPDHMVPSRVVRVDALPLTVNGKLDRAALTAATETPRQRGGPEPASRLDVMRALFALVLDEPEVGPDDDFFDLGGHSVLATTLIGRIRSTFSVEVDHRVLFDAPTPSELVAALEEGGQARPPLTRRPRPAELDASYAQRRMWFLQQLGGPGAAYNVPSVLRIDGSLDVPALSAALGDVTARHESLRTVLPYVDGRLLQEVLPAAVPDVRALAVSEAELARRLAEGARRPFDLSVEPPLRAELFTTGPDRHVLLLVVHHSGSDALSTRIIGRDLGRAYEARAAGRAPQFAPVPATYADYTQWQTDLLGAAADGGDSHLAAQLAYWRKQLAGLPEQTELPADRPRPA</sequence>
<organism evidence="6 7">
    <name type="scientific">Streptomyces hyaluromycini</name>
    <dbReference type="NCBI Taxonomy" id="1377993"/>
    <lineage>
        <taxon>Bacteria</taxon>
        <taxon>Bacillati</taxon>
        <taxon>Actinomycetota</taxon>
        <taxon>Actinomycetes</taxon>
        <taxon>Kitasatosporales</taxon>
        <taxon>Streptomycetaceae</taxon>
        <taxon>Streptomyces</taxon>
    </lineage>
</organism>
<name>A0ABV1XGF1_9ACTN</name>
<dbReference type="InterPro" id="IPR009081">
    <property type="entry name" value="PP-bd_ACP"/>
</dbReference>
<dbReference type="Proteomes" id="UP001474181">
    <property type="component" value="Unassembled WGS sequence"/>
</dbReference>
<dbReference type="RefSeq" id="WP_350792909.1">
    <property type="nucleotide sequence ID" value="NZ_JBEPEK010001039.1"/>
</dbReference>
<gene>
    <name evidence="6" type="ORF">ABT404_53050</name>
</gene>
<keyword evidence="3" id="KW-0597">Phosphoprotein</keyword>
<dbReference type="InterPro" id="IPR023213">
    <property type="entry name" value="CAT-like_dom_sf"/>
</dbReference>
<feature type="non-terminal residue" evidence="6">
    <location>
        <position position="1"/>
    </location>
</feature>
<dbReference type="InterPro" id="IPR045851">
    <property type="entry name" value="AMP-bd_C_sf"/>
</dbReference>
<evidence type="ECO:0000313" key="6">
    <source>
        <dbReference type="EMBL" id="MER7188093.1"/>
    </source>
</evidence>
<dbReference type="PANTHER" id="PTHR45527:SF1">
    <property type="entry name" value="FATTY ACID SYNTHASE"/>
    <property type="match status" value="1"/>
</dbReference>
<dbReference type="NCBIfam" id="TIGR01733">
    <property type="entry name" value="AA-adenyl-dom"/>
    <property type="match status" value="1"/>
</dbReference>
<evidence type="ECO:0000313" key="7">
    <source>
        <dbReference type="Proteomes" id="UP001474181"/>
    </source>
</evidence>
<evidence type="ECO:0000256" key="1">
    <source>
        <dbReference type="ARBA" id="ARBA00001957"/>
    </source>
</evidence>
<accession>A0ABV1XGF1</accession>
<dbReference type="Gene3D" id="3.30.559.30">
    <property type="entry name" value="Nonribosomal peptide synthetase, condensation domain"/>
    <property type="match status" value="1"/>
</dbReference>
<dbReference type="EMBL" id="JBEPEK010001039">
    <property type="protein sequence ID" value="MER7188093.1"/>
    <property type="molecule type" value="Genomic_DNA"/>
</dbReference>
<protein>
    <submittedName>
        <fullName evidence="6">Amino acid adenylation domain-containing protein</fullName>
    </submittedName>
</protein>
<reference evidence="6 7" key="1">
    <citation type="submission" date="2024-06" db="EMBL/GenBank/DDBJ databases">
        <title>The Natural Products Discovery Center: Release of the First 8490 Sequenced Strains for Exploring Actinobacteria Biosynthetic Diversity.</title>
        <authorList>
            <person name="Kalkreuter E."/>
            <person name="Kautsar S.A."/>
            <person name="Yang D."/>
            <person name="Bader C.D."/>
            <person name="Teijaro C.N."/>
            <person name="Fluegel L."/>
            <person name="Davis C.M."/>
            <person name="Simpson J.R."/>
            <person name="Lauterbach L."/>
            <person name="Steele A.D."/>
            <person name="Gui C."/>
            <person name="Meng S."/>
            <person name="Li G."/>
            <person name="Viehrig K."/>
            <person name="Ye F."/>
            <person name="Su P."/>
            <person name="Kiefer A.F."/>
            <person name="Nichols A."/>
            <person name="Cepeda A.J."/>
            <person name="Yan W."/>
            <person name="Fan B."/>
            <person name="Jiang Y."/>
            <person name="Adhikari A."/>
            <person name="Zheng C.-J."/>
            <person name="Schuster L."/>
            <person name="Cowan T.M."/>
            <person name="Smanski M.J."/>
            <person name="Chevrette M.G."/>
            <person name="De Carvalho L.P.S."/>
            <person name="Shen B."/>
        </authorList>
    </citation>
    <scope>NUCLEOTIDE SEQUENCE [LARGE SCALE GENOMIC DNA]</scope>
    <source>
        <strain evidence="6 7">NPDC000234</strain>
    </source>
</reference>
<dbReference type="SUPFAM" id="SSF47336">
    <property type="entry name" value="ACP-like"/>
    <property type="match status" value="1"/>
</dbReference>
<dbReference type="Gene3D" id="3.30.559.10">
    <property type="entry name" value="Chloramphenicol acetyltransferase-like domain"/>
    <property type="match status" value="1"/>
</dbReference>
<dbReference type="PROSITE" id="PS00012">
    <property type="entry name" value="PHOSPHOPANTETHEINE"/>
    <property type="match status" value="1"/>
</dbReference>
<comment type="cofactor">
    <cofactor evidence="1">
        <name>pantetheine 4'-phosphate</name>
        <dbReference type="ChEBI" id="CHEBI:47942"/>
    </cofactor>
</comment>
<evidence type="ECO:0000256" key="3">
    <source>
        <dbReference type="ARBA" id="ARBA00022553"/>
    </source>
</evidence>
<dbReference type="InterPro" id="IPR001242">
    <property type="entry name" value="Condensation_dom"/>
</dbReference>
<dbReference type="InterPro" id="IPR020806">
    <property type="entry name" value="PKS_PP-bd"/>
</dbReference>
<dbReference type="Pfam" id="PF13193">
    <property type="entry name" value="AMP-binding_C"/>
    <property type="match status" value="1"/>
</dbReference>
<dbReference type="SMART" id="SM00823">
    <property type="entry name" value="PKS_PP"/>
    <property type="match status" value="1"/>
</dbReference>
<dbReference type="PROSITE" id="PS00455">
    <property type="entry name" value="AMP_BINDING"/>
    <property type="match status" value="1"/>
</dbReference>
<evidence type="ECO:0000259" key="5">
    <source>
        <dbReference type="PROSITE" id="PS50075"/>
    </source>
</evidence>
<comment type="caution">
    <text evidence="6">The sequence shown here is derived from an EMBL/GenBank/DDBJ whole genome shotgun (WGS) entry which is preliminary data.</text>
</comment>
<proteinExistence type="predicted"/>
<dbReference type="InterPro" id="IPR006162">
    <property type="entry name" value="Ppantetheine_attach_site"/>
</dbReference>
<dbReference type="Gene3D" id="3.40.50.12780">
    <property type="entry name" value="N-terminal domain of ligase-like"/>
    <property type="match status" value="1"/>
</dbReference>
<keyword evidence="7" id="KW-1185">Reference proteome</keyword>
<dbReference type="InterPro" id="IPR025110">
    <property type="entry name" value="AMP-bd_C"/>
</dbReference>
<keyword evidence="2" id="KW-0596">Phosphopantetheine</keyword>
<dbReference type="PROSITE" id="PS50075">
    <property type="entry name" value="CARRIER"/>
    <property type="match status" value="1"/>
</dbReference>
<dbReference type="InterPro" id="IPR010071">
    <property type="entry name" value="AA_adenyl_dom"/>
</dbReference>
<dbReference type="SUPFAM" id="SSF56801">
    <property type="entry name" value="Acetyl-CoA synthetase-like"/>
    <property type="match status" value="1"/>
</dbReference>
<dbReference type="InterPro" id="IPR036736">
    <property type="entry name" value="ACP-like_sf"/>
</dbReference>
<feature type="compositionally biased region" description="Basic and acidic residues" evidence="4">
    <location>
        <begin position="13"/>
        <end position="25"/>
    </location>
</feature>
<feature type="non-terminal residue" evidence="6">
    <location>
        <position position="696"/>
    </location>
</feature>
<evidence type="ECO:0000256" key="2">
    <source>
        <dbReference type="ARBA" id="ARBA00022450"/>
    </source>
</evidence>